<dbReference type="Gene3D" id="2.70.170.10">
    <property type="entry name" value="Neurotransmitter-gated ion-channel ligand-binding domain"/>
    <property type="match status" value="1"/>
</dbReference>
<dbReference type="Pfam" id="PF02931">
    <property type="entry name" value="Neur_chan_LBD"/>
    <property type="match status" value="1"/>
</dbReference>
<dbReference type="Proteomes" id="UP000887581">
    <property type="component" value="Unplaced"/>
</dbReference>
<comment type="subcellular location">
    <subcellularLocation>
        <location evidence="2">Cell membrane</location>
    </subcellularLocation>
    <subcellularLocation>
        <location evidence="1">Membrane</location>
        <topology evidence="1">Multi-pass membrane protein</topology>
    </subcellularLocation>
</comment>
<dbReference type="InterPro" id="IPR006201">
    <property type="entry name" value="Neur_channel"/>
</dbReference>
<evidence type="ECO:0000256" key="5">
    <source>
        <dbReference type="ARBA" id="ARBA00022692"/>
    </source>
</evidence>
<evidence type="ECO:0000256" key="8">
    <source>
        <dbReference type="ARBA" id="ARBA00023065"/>
    </source>
</evidence>
<keyword evidence="3 11" id="KW-0813">Transport</keyword>
<keyword evidence="10 11" id="KW-0407">Ion channel</keyword>
<dbReference type="CDD" id="cd19049">
    <property type="entry name" value="LGIC_TM_anion"/>
    <property type="match status" value="1"/>
</dbReference>
<evidence type="ECO:0000256" key="9">
    <source>
        <dbReference type="ARBA" id="ARBA00023136"/>
    </source>
</evidence>
<sequence>MILKYFSVVIVLVFATLVVQSNKSDLLWINTTYQAEDIGIRHTELSQCKAWNLWWKFQRGDIAPKAEIIDLLSTRRKVASLKNIVHINFEEICKNHSRYLLIDSLTSADTEPSPESNVRELELKQPSVLFIAKYNQDHNLERIDSSPLIRSGIRIVNPKAEITYQIKTDSKKMASVVVVRNQEAANFFKLGEMTTAFTLHKGIQIDLKKVCVPQESDTNGEISVIKNFTEEIKAAQNSSETKVDNEKAKKKITSREKISTLTAMFRRGIQLSTILNIFDNGMMANLVPFSSSLLIPLLNKTHYDSRSPPTILEDTIAEVFFGIFIQSMSNFEQSTMVFLDKQDYDMDIWLRMAWLDSRLAHQFDRPILINDKDTLRQFFFTDFWTNYHIFIFTQTYIQKIWRPAPFFQNAKEAEYHRMTVMNFWLYIFPNGEIFFETHLYLKPSCKLILCKYPHDKQVCSLKITAIASGQNSVRYRWFPQLSDAIRMNKNMELGELYIEKYYKEYCDGLRKTGNFSCLEASFRLERHLGYHMTRTYIPTATCVVFSWISVWLPEEFVTGRIFGSLTLFLTLSAESSAVKEVLPKVSYMKAIDLWFGFTASFVFITMLEALTVIWLEYRSRELRRKAEAGVDDMSRYQMMLLMLKSSRYHSIARHIDRYCRTLYPVVFLLFLIIYYFVITEGDETKCLQRVNDEL</sequence>
<dbReference type="PROSITE" id="PS00236">
    <property type="entry name" value="NEUROTR_ION_CHANNEL"/>
    <property type="match status" value="1"/>
</dbReference>
<feature type="transmembrane region" description="Helical" evidence="11">
    <location>
        <begin position="593"/>
        <end position="615"/>
    </location>
</feature>
<evidence type="ECO:0000259" key="12">
    <source>
        <dbReference type="Pfam" id="PF02931"/>
    </source>
</evidence>
<keyword evidence="7 11" id="KW-1133">Transmembrane helix</keyword>
<dbReference type="InterPro" id="IPR036719">
    <property type="entry name" value="Neuro-gated_channel_TM_sf"/>
</dbReference>
<dbReference type="AlphaFoldDB" id="A0A915PRP2"/>
<feature type="signal peptide" evidence="11">
    <location>
        <begin position="1"/>
        <end position="21"/>
    </location>
</feature>
<feature type="domain" description="Neurotransmitter-gated ion-channel ligand-binding" evidence="12">
    <location>
        <begin position="293"/>
        <end position="527"/>
    </location>
</feature>
<feature type="chain" id="PRO_5038154835" evidence="11">
    <location>
        <begin position="22"/>
        <end position="694"/>
    </location>
</feature>
<evidence type="ECO:0000256" key="10">
    <source>
        <dbReference type="ARBA" id="ARBA00023303"/>
    </source>
</evidence>
<keyword evidence="9 11" id="KW-0472">Membrane</keyword>
<evidence type="ECO:0000256" key="11">
    <source>
        <dbReference type="RuleBase" id="RU000687"/>
    </source>
</evidence>
<evidence type="ECO:0000259" key="13">
    <source>
        <dbReference type="Pfam" id="PF02932"/>
    </source>
</evidence>
<dbReference type="CDD" id="cd18987">
    <property type="entry name" value="LGIC_ECD_anion"/>
    <property type="match status" value="1"/>
</dbReference>
<dbReference type="InterPro" id="IPR006029">
    <property type="entry name" value="Neurotrans-gated_channel_TM"/>
</dbReference>
<evidence type="ECO:0000256" key="6">
    <source>
        <dbReference type="ARBA" id="ARBA00022729"/>
    </source>
</evidence>
<dbReference type="PANTHER" id="PTHR18945">
    <property type="entry name" value="NEUROTRANSMITTER GATED ION CHANNEL"/>
    <property type="match status" value="1"/>
</dbReference>
<keyword evidence="8 11" id="KW-0406">Ion transport</keyword>
<feature type="transmembrane region" description="Helical" evidence="11">
    <location>
        <begin position="661"/>
        <end position="678"/>
    </location>
</feature>
<dbReference type="GO" id="GO:0005230">
    <property type="term" value="F:extracellular ligand-gated monoatomic ion channel activity"/>
    <property type="evidence" value="ECO:0007669"/>
    <property type="project" value="InterPro"/>
</dbReference>
<keyword evidence="5 11" id="KW-0812">Transmembrane</keyword>
<organism evidence="14 15">
    <name type="scientific">Setaria digitata</name>
    <dbReference type="NCBI Taxonomy" id="48799"/>
    <lineage>
        <taxon>Eukaryota</taxon>
        <taxon>Metazoa</taxon>
        <taxon>Ecdysozoa</taxon>
        <taxon>Nematoda</taxon>
        <taxon>Chromadorea</taxon>
        <taxon>Rhabditida</taxon>
        <taxon>Spirurina</taxon>
        <taxon>Spiruromorpha</taxon>
        <taxon>Filarioidea</taxon>
        <taxon>Setariidae</taxon>
        <taxon>Setaria</taxon>
    </lineage>
</organism>
<dbReference type="InterPro" id="IPR038050">
    <property type="entry name" value="Neuro_actylchol_rec"/>
</dbReference>
<protein>
    <submittedName>
        <fullName evidence="15">Uncharacterized protein</fullName>
    </submittedName>
</protein>
<dbReference type="PRINTS" id="PR00253">
    <property type="entry name" value="GABAARECEPTR"/>
</dbReference>
<dbReference type="GO" id="GO:0005886">
    <property type="term" value="C:plasma membrane"/>
    <property type="evidence" value="ECO:0007669"/>
    <property type="project" value="UniProtKB-SubCell"/>
</dbReference>
<dbReference type="PRINTS" id="PR00252">
    <property type="entry name" value="NRIONCHANNEL"/>
</dbReference>
<evidence type="ECO:0000313" key="14">
    <source>
        <dbReference type="Proteomes" id="UP000887581"/>
    </source>
</evidence>
<dbReference type="InterPro" id="IPR018000">
    <property type="entry name" value="Neurotransmitter_ion_chnl_CS"/>
</dbReference>
<comment type="caution">
    <text evidence="11">Lacks conserved residue(s) required for the propagation of feature annotation.</text>
</comment>
<evidence type="ECO:0000256" key="1">
    <source>
        <dbReference type="ARBA" id="ARBA00004141"/>
    </source>
</evidence>
<dbReference type="InterPro" id="IPR006202">
    <property type="entry name" value="Neur_chan_lig-bd"/>
</dbReference>
<reference evidence="15" key="1">
    <citation type="submission" date="2022-11" db="UniProtKB">
        <authorList>
            <consortium name="WormBaseParasite"/>
        </authorList>
    </citation>
    <scope>IDENTIFICATION</scope>
</reference>
<feature type="domain" description="Neurotransmitter-gated ion-channel transmembrane" evidence="13">
    <location>
        <begin position="535"/>
        <end position="626"/>
    </location>
</feature>
<dbReference type="SUPFAM" id="SSF63712">
    <property type="entry name" value="Nicotinic receptor ligand binding domain-like"/>
    <property type="match status" value="1"/>
</dbReference>
<evidence type="ECO:0000256" key="4">
    <source>
        <dbReference type="ARBA" id="ARBA00022475"/>
    </source>
</evidence>
<dbReference type="InterPro" id="IPR006028">
    <property type="entry name" value="GABAA/Glycine_rcpt"/>
</dbReference>
<name>A0A915PRP2_9BILA</name>
<keyword evidence="14" id="KW-1185">Reference proteome</keyword>
<dbReference type="Pfam" id="PF02932">
    <property type="entry name" value="Neur_chan_memb"/>
    <property type="match status" value="1"/>
</dbReference>
<evidence type="ECO:0000256" key="2">
    <source>
        <dbReference type="ARBA" id="ARBA00004236"/>
    </source>
</evidence>
<dbReference type="WBParaSite" id="sdigi.contig37.g2539.t1">
    <property type="protein sequence ID" value="sdigi.contig37.g2539.t1"/>
    <property type="gene ID" value="sdigi.contig37.g2539"/>
</dbReference>
<evidence type="ECO:0000256" key="7">
    <source>
        <dbReference type="ARBA" id="ARBA00022989"/>
    </source>
</evidence>
<dbReference type="GO" id="GO:0004888">
    <property type="term" value="F:transmembrane signaling receptor activity"/>
    <property type="evidence" value="ECO:0007669"/>
    <property type="project" value="InterPro"/>
</dbReference>
<keyword evidence="4" id="KW-1003">Cell membrane</keyword>
<accession>A0A915PRP2</accession>
<dbReference type="Gene3D" id="1.20.58.390">
    <property type="entry name" value="Neurotransmitter-gated ion-channel transmembrane domain"/>
    <property type="match status" value="1"/>
</dbReference>
<dbReference type="FunFam" id="1.20.58.390:FF:000055">
    <property type="entry name" value="Ligand-Gated ion Channel"/>
    <property type="match status" value="1"/>
</dbReference>
<dbReference type="SUPFAM" id="SSF90112">
    <property type="entry name" value="Neurotransmitter-gated ion-channel transmembrane pore"/>
    <property type="match status" value="1"/>
</dbReference>
<evidence type="ECO:0000256" key="3">
    <source>
        <dbReference type="ARBA" id="ARBA00022448"/>
    </source>
</evidence>
<keyword evidence="6 11" id="KW-0732">Signal</keyword>
<proteinExistence type="inferred from homology"/>
<dbReference type="InterPro" id="IPR036734">
    <property type="entry name" value="Neur_chan_lig-bd_sf"/>
</dbReference>
<evidence type="ECO:0000313" key="15">
    <source>
        <dbReference type="WBParaSite" id="sdigi.contig37.g2539.t1"/>
    </source>
</evidence>
<comment type="similarity">
    <text evidence="11">Belongs to the ligand-gated ion channel (TC 1.A.9) family.</text>
</comment>